<organism evidence="1 2">
    <name type="scientific">Bugula neritina</name>
    <name type="common">Brown bryozoan</name>
    <name type="synonym">Sertularia neritina</name>
    <dbReference type="NCBI Taxonomy" id="10212"/>
    <lineage>
        <taxon>Eukaryota</taxon>
        <taxon>Metazoa</taxon>
        <taxon>Spiralia</taxon>
        <taxon>Lophotrochozoa</taxon>
        <taxon>Bryozoa</taxon>
        <taxon>Gymnolaemata</taxon>
        <taxon>Cheilostomatida</taxon>
        <taxon>Flustrina</taxon>
        <taxon>Buguloidea</taxon>
        <taxon>Bugulidae</taxon>
        <taxon>Bugula</taxon>
    </lineage>
</organism>
<protein>
    <submittedName>
        <fullName evidence="1">Uncharacterized protein</fullName>
    </submittedName>
</protein>
<name>A0A7J7JAB1_BUGNE</name>
<proteinExistence type="predicted"/>
<reference evidence="1" key="1">
    <citation type="submission" date="2020-06" db="EMBL/GenBank/DDBJ databases">
        <title>Draft genome of Bugula neritina, a colonial animal packing powerful symbionts and potential medicines.</title>
        <authorList>
            <person name="Rayko M."/>
        </authorList>
    </citation>
    <scope>NUCLEOTIDE SEQUENCE [LARGE SCALE GENOMIC DNA]</scope>
    <source>
        <strain evidence="1">Kwan_BN1</strain>
    </source>
</reference>
<keyword evidence="2" id="KW-1185">Reference proteome</keyword>
<sequence>MCSLLLNTLNYCIRATTVKSSLCNSLIVQKMVLKLILFLYELSNEEPTYLTCAFLSLKSRQYQIDKARTDSVTVNISCMADDSSLQLLPVHRFSHQINRISQYPFKLFNLTKVFFG</sequence>
<dbReference type="EMBL" id="VXIV02002777">
    <property type="protein sequence ID" value="KAF6022985.1"/>
    <property type="molecule type" value="Genomic_DNA"/>
</dbReference>
<comment type="caution">
    <text evidence="1">The sequence shown here is derived from an EMBL/GenBank/DDBJ whole genome shotgun (WGS) entry which is preliminary data.</text>
</comment>
<accession>A0A7J7JAB1</accession>
<dbReference type="AlphaFoldDB" id="A0A7J7JAB1"/>
<gene>
    <name evidence="1" type="ORF">EB796_018704</name>
</gene>
<dbReference type="Proteomes" id="UP000593567">
    <property type="component" value="Unassembled WGS sequence"/>
</dbReference>
<evidence type="ECO:0000313" key="1">
    <source>
        <dbReference type="EMBL" id="KAF6022985.1"/>
    </source>
</evidence>
<evidence type="ECO:0000313" key="2">
    <source>
        <dbReference type="Proteomes" id="UP000593567"/>
    </source>
</evidence>